<dbReference type="OrthoDB" id="2687402at2759"/>
<feature type="non-terminal residue" evidence="5">
    <location>
        <position position="1"/>
    </location>
</feature>
<dbReference type="GO" id="GO:0005524">
    <property type="term" value="F:ATP binding"/>
    <property type="evidence" value="ECO:0007669"/>
    <property type="project" value="UniProtKB-UniRule"/>
</dbReference>
<dbReference type="GO" id="GO:0016459">
    <property type="term" value="C:myosin complex"/>
    <property type="evidence" value="ECO:0007669"/>
    <property type="project" value="UniProtKB-KW"/>
</dbReference>
<dbReference type="AlphaFoldDB" id="A0A0C3AY44"/>
<evidence type="ECO:0000259" key="4">
    <source>
        <dbReference type="PROSITE" id="PS51456"/>
    </source>
</evidence>
<name>A0A0C3AY44_9AGAM</name>
<dbReference type="Pfam" id="PF00063">
    <property type="entry name" value="Myosin_head"/>
    <property type="match status" value="1"/>
</dbReference>
<evidence type="ECO:0000256" key="1">
    <source>
        <dbReference type="ARBA" id="ARBA00023123"/>
    </source>
</evidence>
<keyword evidence="1 3" id="KW-0518">Myosin</keyword>
<dbReference type="Proteomes" id="UP000053989">
    <property type="component" value="Unassembled WGS sequence"/>
</dbReference>
<evidence type="ECO:0000256" key="2">
    <source>
        <dbReference type="ARBA" id="ARBA00023175"/>
    </source>
</evidence>
<evidence type="ECO:0000313" key="5">
    <source>
        <dbReference type="EMBL" id="KIM69907.1"/>
    </source>
</evidence>
<dbReference type="GO" id="GO:0003779">
    <property type="term" value="F:actin binding"/>
    <property type="evidence" value="ECO:0007669"/>
    <property type="project" value="UniProtKB-KW"/>
</dbReference>
<dbReference type="SUPFAM" id="SSF52540">
    <property type="entry name" value="P-loop containing nucleoside triphosphate hydrolases"/>
    <property type="match status" value="1"/>
</dbReference>
<keyword evidence="2 3" id="KW-0505">Motor protein</keyword>
<sequence>NPHECVSSNADVVLHEYAAEYRDTTPGRIPLPPHVFQLATNAYYHMRRTGQDQSRLFSGETASGKSENHSLSLLELSVSNPGQKGSKLANQVSAAEFVINSLKRSETHAHFSIRIPSVSENTQNCSSQIGTVRDKDSITI</sequence>
<keyword evidence="6" id="KW-1185">Reference proteome</keyword>
<feature type="binding site" evidence="3">
    <location>
        <begin position="59"/>
        <end position="66"/>
    </location>
    <ligand>
        <name>ATP</name>
        <dbReference type="ChEBI" id="CHEBI:30616"/>
    </ligand>
</feature>
<accession>A0A0C3AY44</accession>
<dbReference type="InterPro" id="IPR027417">
    <property type="entry name" value="P-loop_NTPase"/>
</dbReference>
<dbReference type="InParanoid" id="A0A0C3AY44"/>
<reference evidence="5 6" key="1">
    <citation type="submission" date="2014-04" db="EMBL/GenBank/DDBJ databases">
        <authorList>
            <consortium name="DOE Joint Genome Institute"/>
            <person name="Kuo A."/>
            <person name="Kohler A."/>
            <person name="Nagy L.G."/>
            <person name="Floudas D."/>
            <person name="Copeland A."/>
            <person name="Barry K.W."/>
            <person name="Cichocki N."/>
            <person name="Veneault-Fourrey C."/>
            <person name="LaButti K."/>
            <person name="Lindquist E.A."/>
            <person name="Lipzen A."/>
            <person name="Lundell T."/>
            <person name="Morin E."/>
            <person name="Murat C."/>
            <person name="Sun H."/>
            <person name="Tunlid A."/>
            <person name="Henrissat B."/>
            <person name="Grigoriev I.V."/>
            <person name="Hibbett D.S."/>
            <person name="Martin F."/>
            <person name="Nordberg H.P."/>
            <person name="Cantor M.N."/>
            <person name="Hua S.X."/>
        </authorList>
    </citation>
    <scope>NUCLEOTIDE SEQUENCE [LARGE SCALE GENOMIC DNA]</scope>
    <source>
        <strain evidence="5 6">Foug A</strain>
    </source>
</reference>
<organism evidence="5 6">
    <name type="scientific">Scleroderma citrinum Foug A</name>
    <dbReference type="NCBI Taxonomy" id="1036808"/>
    <lineage>
        <taxon>Eukaryota</taxon>
        <taxon>Fungi</taxon>
        <taxon>Dikarya</taxon>
        <taxon>Basidiomycota</taxon>
        <taxon>Agaricomycotina</taxon>
        <taxon>Agaricomycetes</taxon>
        <taxon>Agaricomycetidae</taxon>
        <taxon>Boletales</taxon>
        <taxon>Sclerodermatineae</taxon>
        <taxon>Sclerodermataceae</taxon>
        <taxon>Scleroderma</taxon>
    </lineage>
</organism>
<comment type="caution">
    <text evidence="3">Lacks conserved residue(s) required for the propagation of feature annotation.</text>
</comment>
<evidence type="ECO:0000313" key="6">
    <source>
        <dbReference type="Proteomes" id="UP000053989"/>
    </source>
</evidence>
<gene>
    <name evidence="5" type="ORF">SCLCIDRAFT_1160112</name>
</gene>
<dbReference type="HOGENOM" id="CLU_1943191_0_0_1"/>
<dbReference type="EMBL" id="KN822005">
    <property type="protein sequence ID" value="KIM69907.1"/>
    <property type="molecule type" value="Genomic_DNA"/>
</dbReference>
<dbReference type="Gene3D" id="3.40.850.10">
    <property type="entry name" value="Kinesin motor domain"/>
    <property type="match status" value="1"/>
</dbReference>
<protein>
    <recommendedName>
        <fullName evidence="4">Myosin motor domain-containing protein</fullName>
    </recommendedName>
</protein>
<keyword evidence="3" id="KW-0547">Nucleotide-binding</keyword>
<feature type="domain" description="Myosin motor" evidence="4">
    <location>
        <begin position="1"/>
        <end position="140"/>
    </location>
</feature>
<dbReference type="STRING" id="1036808.A0A0C3AY44"/>
<evidence type="ECO:0000256" key="3">
    <source>
        <dbReference type="PROSITE-ProRule" id="PRU00782"/>
    </source>
</evidence>
<dbReference type="PROSITE" id="PS51456">
    <property type="entry name" value="MYOSIN_MOTOR"/>
    <property type="match status" value="1"/>
</dbReference>
<keyword evidence="3" id="KW-0009">Actin-binding</keyword>
<dbReference type="InterPro" id="IPR001609">
    <property type="entry name" value="Myosin_head_motor_dom-like"/>
</dbReference>
<proteinExistence type="inferred from homology"/>
<dbReference type="InterPro" id="IPR036961">
    <property type="entry name" value="Kinesin_motor_dom_sf"/>
</dbReference>
<comment type="similarity">
    <text evidence="3">Belongs to the TRAFAC class myosin-kinesin ATPase superfamily. Myosin family.</text>
</comment>
<dbReference type="GO" id="GO:0003774">
    <property type="term" value="F:cytoskeletal motor activity"/>
    <property type="evidence" value="ECO:0007669"/>
    <property type="project" value="UniProtKB-UniRule"/>
</dbReference>
<keyword evidence="3" id="KW-0067">ATP-binding</keyword>
<reference evidence="6" key="2">
    <citation type="submission" date="2015-01" db="EMBL/GenBank/DDBJ databases">
        <title>Evolutionary Origins and Diversification of the Mycorrhizal Mutualists.</title>
        <authorList>
            <consortium name="DOE Joint Genome Institute"/>
            <consortium name="Mycorrhizal Genomics Consortium"/>
            <person name="Kohler A."/>
            <person name="Kuo A."/>
            <person name="Nagy L.G."/>
            <person name="Floudas D."/>
            <person name="Copeland A."/>
            <person name="Barry K.W."/>
            <person name="Cichocki N."/>
            <person name="Veneault-Fourrey C."/>
            <person name="LaButti K."/>
            <person name="Lindquist E.A."/>
            <person name="Lipzen A."/>
            <person name="Lundell T."/>
            <person name="Morin E."/>
            <person name="Murat C."/>
            <person name="Riley R."/>
            <person name="Ohm R."/>
            <person name="Sun H."/>
            <person name="Tunlid A."/>
            <person name="Henrissat B."/>
            <person name="Grigoriev I.V."/>
            <person name="Hibbett D.S."/>
            <person name="Martin F."/>
        </authorList>
    </citation>
    <scope>NUCLEOTIDE SEQUENCE [LARGE SCALE GENOMIC DNA]</scope>
    <source>
        <strain evidence="6">Foug A</strain>
    </source>
</reference>